<keyword evidence="7" id="KW-0645">Protease</keyword>
<keyword evidence="4" id="KW-0378">Hydrolase</keyword>
<dbReference type="Pfam" id="PF05195">
    <property type="entry name" value="AMP_N"/>
    <property type="match status" value="1"/>
</dbReference>
<dbReference type="Pfam" id="PF00557">
    <property type="entry name" value="Peptidase_M24"/>
    <property type="match status" value="1"/>
</dbReference>
<dbReference type="InterPro" id="IPR001714">
    <property type="entry name" value="Pept_M24_MAP"/>
</dbReference>
<dbReference type="InterPro" id="IPR000994">
    <property type="entry name" value="Pept_M24"/>
</dbReference>
<protein>
    <submittedName>
        <fullName evidence="7">Putative Xaa-Pro aminopeptidase 3</fullName>
    </submittedName>
</protein>
<dbReference type="GO" id="GO:0005739">
    <property type="term" value="C:mitochondrion"/>
    <property type="evidence" value="ECO:0007669"/>
    <property type="project" value="TreeGrafter"/>
</dbReference>
<organism evidence="7">
    <name type="scientific">Lygus hesperus</name>
    <name type="common">Western plant bug</name>
    <dbReference type="NCBI Taxonomy" id="30085"/>
    <lineage>
        <taxon>Eukaryota</taxon>
        <taxon>Metazoa</taxon>
        <taxon>Ecdysozoa</taxon>
        <taxon>Arthropoda</taxon>
        <taxon>Hexapoda</taxon>
        <taxon>Insecta</taxon>
        <taxon>Pterygota</taxon>
        <taxon>Neoptera</taxon>
        <taxon>Paraneoptera</taxon>
        <taxon>Hemiptera</taxon>
        <taxon>Heteroptera</taxon>
        <taxon>Panheteroptera</taxon>
        <taxon>Cimicomorpha</taxon>
        <taxon>Miridae</taxon>
        <taxon>Mirini</taxon>
        <taxon>Lygus</taxon>
    </lineage>
</organism>
<dbReference type="AlphaFoldDB" id="A0A0A9W1T7"/>
<dbReference type="InterPro" id="IPR052433">
    <property type="entry name" value="X-Pro_dipept-like"/>
</dbReference>
<evidence type="ECO:0000313" key="7">
    <source>
        <dbReference type="EMBL" id="JAG02397.1"/>
    </source>
</evidence>
<keyword evidence="5" id="KW-0464">Manganese</keyword>
<dbReference type="GO" id="GO:0030145">
    <property type="term" value="F:manganese ion binding"/>
    <property type="evidence" value="ECO:0007669"/>
    <property type="project" value="InterPro"/>
</dbReference>
<dbReference type="GO" id="GO:0070006">
    <property type="term" value="F:metalloaminopeptidase activity"/>
    <property type="evidence" value="ECO:0007669"/>
    <property type="project" value="InterPro"/>
</dbReference>
<feature type="domain" description="Aminopeptidase P N-terminal" evidence="6">
    <location>
        <begin position="66"/>
        <end position="207"/>
    </location>
</feature>
<dbReference type="Gene3D" id="3.40.350.10">
    <property type="entry name" value="Creatinase/prolidase N-terminal domain"/>
    <property type="match status" value="1"/>
</dbReference>
<comment type="similarity">
    <text evidence="2">Belongs to the peptidase M24B family.</text>
</comment>
<evidence type="ECO:0000256" key="3">
    <source>
        <dbReference type="ARBA" id="ARBA00022723"/>
    </source>
</evidence>
<evidence type="ECO:0000256" key="4">
    <source>
        <dbReference type="ARBA" id="ARBA00022801"/>
    </source>
</evidence>
<evidence type="ECO:0000256" key="1">
    <source>
        <dbReference type="ARBA" id="ARBA00001936"/>
    </source>
</evidence>
<dbReference type="EMBL" id="GBRD01002466">
    <property type="protein sequence ID" value="JAG63355.1"/>
    <property type="molecule type" value="Transcribed_RNA"/>
</dbReference>
<reference evidence="7" key="2">
    <citation type="submission" date="2014-07" db="EMBL/GenBank/DDBJ databases">
        <authorList>
            <person name="Hull J."/>
        </authorList>
    </citation>
    <scope>NUCLEOTIDE SEQUENCE</scope>
</reference>
<keyword evidence="3" id="KW-0479">Metal-binding</keyword>
<dbReference type="SUPFAM" id="SSF53092">
    <property type="entry name" value="Creatinase/prolidase N-terminal domain"/>
    <property type="match status" value="1"/>
</dbReference>
<dbReference type="EMBL" id="GBHO01041207">
    <property type="protein sequence ID" value="JAG02397.1"/>
    <property type="molecule type" value="Transcribed_RNA"/>
</dbReference>
<dbReference type="PANTHER" id="PTHR43226:SF4">
    <property type="entry name" value="XAA-PRO AMINOPEPTIDASE 3"/>
    <property type="match status" value="1"/>
</dbReference>
<accession>A0A0A9W1T7</accession>
<gene>
    <name evidence="7" type="primary">XPNPEP3</name>
    <name evidence="7" type="ORF">CM83_45678</name>
</gene>
<comment type="cofactor">
    <cofactor evidence="1">
        <name>Mn(2+)</name>
        <dbReference type="ChEBI" id="CHEBI:29035"/>
    </cofactor>
</comment>
<reference evidence="7" key="1">
    <citation type="journal article" date="2014" name="PLoS ONE">
        <title>Transcriptome-Based Identification of ABC Transporters in the Western Tarnished Plant Bug Lygus hesperus.</title>
        <authorList>
            <person name="Hull J.J."/>
            <person name="Chaney K."/>
            <person name="Geib S.M."/>
            <person name="Fabrick J.A."/>
            <person name="Brent C.S."/>
            <person name="Walsh D."/>
            <person name="Lavine L.C."/>
        </authorList>
    </citation>
    <scope>NUCLEOTIDE SEQUENCE</scope>
</reference>
<dbReference type="GO" id="GO:0006508">
    <property type="term" value="P:proteolysis"/>
    <property type="evidence" value="ECO:0007669"/>
    <property type="project" value="TreeGrafter"/>
</dbReference>
<reference evidence="8" key="3">
    <citation type="submission" date="2014-09" db="EMBL/GenBank/DDBJ databases">
        <authorList>
            <person name="Magalhaes I.L.F."/>
            <person name="Oliveira U."/>
            <person name="Santos F.R."/>
            <person name="Vidigal T.H.D.A."/>
            <person name="Brescovit A.D."/>
            <person name="Santos A.J."/>
        </authorList>
    </citation>
    <scope>NUCLEOTIDE SEQUENCE</scope>
</reference>
<dbReference type="Gene3D" id="3.90.230.10">
    <property type="entry name" value="Creatinase/methionine aminopeptidase superfamily"/>
    <property type="match status" value="1"/>
</dbReference>
<keyword evidence="7" id="KW-0031">Aminopeptidase</keyword>
<dbReference type="PRINTS" id="PR00599">
    <property type="entry name" value="MAPEPTIDASE"/>
</dbReference>
<dbReference type="CDD" id="cd01087">
    <property type="entry name" value="Prolidase"/>
    <property type="match status" value="1"/>
</dbReference>
<evidence type="ECO:0000313" key="8">
    <source>
        <dbReference type="EMBL" id="JAG63355.1"/>
    </source>
</evidence>
<dbReference type="SMART" id="SM01011">
    <property type="entry name" value="AMP_N"/>
    <property type="match status" value="1"/>
</dbReference>
<dbReference type="PANTHER" id="PTHR43226">
    <property type="entry name" value="XAA-PRO AMINOPEPTIDASE 3"/>
    <property type="match status" value="1"/>
</dbReference>
<sequence length="502" mass="56472">MMFVKHFLSKGPSALCRNVISTTVKSLSTHSKTTSPSSENFEKLLGQPFHHSHPHLLKPNELVPGLSKREFIERRSRFAARVHSSDPKVHHIVLVPSATVRYMSDKIPYVFRQNTDFLYLTGCQEPESALVMHVEPDGSFNSFIFVREKNAHSELWEGPRTGVKNAAEVFAVDHSKCVSTLQNALISMWKDLKKATFWYDFSSPAHDEIHRSVINFLSICKSKEVSPIRPTLHQMRLIKSEEEQALMIEAGVIGSKAIETAIRLTKPGLTEHQLFATIDYQCRMNGADYLAYPPVIASGTNATIIHYINNNQMMHDGDLILVDAGCELHGYCSDITRTWPVNGKFSDNQATLYEIVLSVQLDLLKLCNEFPSLDVLFKRMTELLGQRLSEAHVLSKKCDTLKLEEVAFKLCPHHVGHFLGMDVHDTSNVKRKFPSKEGMVITVEPGVYINESNELVKPEFRGIGIRIEDDVLFTASGPRVLSTVPKTIKDLESLVGKDYVGN</sequence>
<dbReference type="InterPro" id="IPR029149">
    <property type="entry name" value="Creatin/AminoP/Spt16_N"/>
</dbReference>
<evidence type="ECO:0000259" key="6">
    <source>
        <dbReference type="SMART" id="SM01011"/>
    </source>
</evidence>
<dbReference type="InterPro" id="IPR036005">
    <property type="entry name" value="Creatinase/aminopeptidase-like"/>
</dbReference>
<name>A0A0A9W1T7_LYGHE</name>
<dbReference type="InterPro" id="IPR007865">
    <property type="entry name" value="Aminopep_P_N"/>
</dbReference>
<evidence type="ECO:0000256" key="2">
    <source>
        <dbReference type="ARBA" id="ARBA00008766"/>
    </source>
</evidence>
<proteinExistence type="inferred from homology"/>
<evidence type="ECO:0000256" key="5">
    <source>
        <dbReference type="ARBA" id="ARBA00023211"/>
    </source>
</evidence>
<dbReference type="SUPFAM" id="SSF55920">
    <property type="entry name" value="Creatinase/aminopeptidase"/>
    <property type="match status" value="1"/>
</dbReference>